<keyword evidence="4" id="KW-1185">Reference proteome</keyword>
<sequence length="137" mass="15314">MKAITRVNHIGIRVSDFETSRDFYAKLGFEYVAGPTGPEPVAIVEHPSGININFILNANQPETSNILMDVTEKHTGYTHVALEITDAVSVIEELQTHGIELTGDMMHPTGRSIFIRDPDRNVVEFCEYKGLDSLKNR</sequence>
<dbReference type="InterPro" id="IPR018146">
    <property type="entry name" value="Glyoxalase_1_CS"/>
</dbReference>
<gene>
    <name evidence="3" type="ORF">OPDIPICF_03806</name>
</gene>
<evidence type="ECO:0000259" key="2">
    <source>
        <dbReference type="PROSITE" id="PS51819"/>
    </source>
</evidence>
<name>A0A5S9NPM5_9GAMM</name>
<dbReference type="OrthoDB" id="9795618at2"/>
<evidence type="ECO:0000313" key="3">
    <source>
        <dbReference type="EMBL" id="CAA0092391.1"/>
    </source>
</evidence>
<dbReference type="GO" id="GO:0046872">
    <property type="term" value="F:metal ion binding"/>
    <property type="evidence" value="ECO:0007669"/>
    <property type="project" value="UniProtKB-KW"/>
</dbReference>
<dbReference type="InterPro" id="IPR004360">
    <property type="entry name" value="Glyas_Fos-R_dOase_dom"/>
</dbReference>
<dbReference type="Gene3D" id="3.10.180.10">
    <property type="entry name" value="2,3-Dihydroxybiphenyl 1,2-Dioxygenase, domain 1"/>
    <property type="match status" value="1"/>
</dbReference>
<protein>
    <recommendedName>
        <fullName evidence="2">VOC domain-containing protein</fullName>
    </recommendedName>
</protein>
<dbReference type="PANTHER" id="PTHR21366:SF31">
    <property type="entry name" value="METALLOTHIOL TRANSFERASE FOSB"/>
    <property type="match status" value="1"/>
</dbReference>
<dbReference type="InterPro" id="IPR050383">
    <property type="entry name" value="GlyoxalaseI/FosfomycinResist"/>
</dbReference>
<dbReference type="InterPro" id="IPR029068">
    <property type="entry name" value="Glyas_Bleomycin-R_OHBP_Dase"/>
</dbReference>
<dbReference type="EMBL" id="CACSIO010000002">
    <property type="protein sequence ID" value="CAA0092391.1"/>
    <property type="molecule type" value="Genomic_DNA"/>
</dbReference>
<dbReference type="PROSITE" id="PS00934">
    <property type="entry name" value="GLYOXALASE_I_1"/>
    <property type="match status" value="1"/>
</dbReference>
<reference evidence="3 4" key="1">
    <citation type="submission" date="2019-11" db="EMBL/GenBank/DDBJ databases">
        <authorList>
            <person name="Holert J."/>
        </authorList>
    </citation>
    <scope>NUCLEOTIDE SEQUENCE [LARGE SCALE GENOMIC DNA]</scope>
    <source>
        <strain evidence="3">SB11_3</strain>
    </source>
</reference>
<dbReference type="GO" id="GO:0004462">
    <property type="term" value="F:lactoylglutathione lyase activity"/>
    <property type="evidence" value="ECO:0007669"/>
    <property type="project" value="InterPro"/>
</dbReference>
<dbReference type="InterPro" id="IPR037523">
    <property type="entry name" value="VOC_core"/>
</dbReference>
<evidence type="ECO:0000313" key="4">
    <source>
        <dbReference type="Proteomes" id="UP000441399"/>
    </source>
</evidence>
<feature type="domain" description="VOC" evidence="2">
    <location>
        <begin position="6"/>
        <end position="128"/>
    </location>
</feature>
<organism evidence="3 4">
    <name type="scientific">BD1-7 clade bacterium</name>
    <dbReference type="NCBI Taxonomy" id="2029982"/>
    <lineage>
        <taxon>Bacteria</taxon>
        <taxon>Pseudomonadati</taxon>
        <taxon>Pseudomonadota</taxon>
        <taxon>Gammaproteobacteria</taxon>
        <taxon>Cellvibrionales</taxon>
        <taxon>Spongiibacteraceae</taxon>
        <taxon>BD1-7 clade</taxon>
    </lineage>
</organism>
<dbReference type="CDD" id="cd06587">
    <property type="entry name" value="VOC"/>
    <property type="match status" value="1"/>
</dbReference>
<dbReference type="AlphaFoldDB" id="A0A5S9NPM5"/>
<proteinExistence type="predicted"/>
<keyword evidence="1" id="KW-0479">Metal-binding</keyword>
<accession>A0A5S9NPM5</accession>
<dbReference type="Pfam" id="PF00903">
    <property type="entry name" value="Glyoxalase"/>
    <property type="match status" value="1"/>
</dbReference>
<evidence type="ECO:0000256" key="1">
    <source>
        <dbReference type="ARBA" id="ARBA00022723"/>
    </source>
</evidence>
<dbReference type="SUPFAM" id="SSF54593">
    <property type="entry name" value="Glyoxalase/Bleomycin resistance protein/Dihydroxybiphenyl dioxygenase"/>
    <property type="match status" value="1"/>
</dbReference>
<dbReference type="PROSITE" id="PS51819">
    <property type="entry name" value="VOC"/>
    <property type="match status" value="1"/>
</dbReference>
<dbReference type="PANTHER" id="PTHR21366">
    <property type="entry name" value="GLYOXALASE FAMILY PROTEIN"/>
    <property type="match status" value="1"/>
</dbReference>
<dbReference type="Proteomes" id="UP000441399">
    <property type="component" value="Unassembled WGS sequence"/>
</dbReference>